<keyword evidence="3" id="KW-1185">Reference proteome</keyword>
<dbReference type="InParanoid" id="A0A0C9Z6Y7"/>
<dbReference type="AlphaFoldDB" id="A0A0C9Z6Y7"/>
<reference evidence="3" key="2">
    <citation type="submission" date="2015-01" db="EMBL/GenBank/DDBJ databases">
        <title>Evolutionary Origins and Diversification of the Mycorrhizal Mutualists.</title>
        <authorList>
            <consortium name="DOE Joint Genome Institute"/>
            <consortium name="Mycorrhizal Genomics Consortium"/>
            <person name="Kohler A."/>
            <person name="Kuo A."/>
            <person name="Nagy L.G."/>
            <person name="Floudas D."/>
            <person name="Copeland A."/>
            <person name="Barry K.W."/>
            <person name="Cichocki N."/>
            <person name="Veneault-Fourrey C."/>
            <person name="LaButti K."/>
            <person name="Lindquist E.A."/>
            <person name="Lipzen A."/>
            <person name="Lundell T."/>
            <person name="Morin E."/>
            <person name="Murat C."/>
            <person name="Riley R."/>
            <person name="Ohm R."/>
            <person name="Sun H."/>
            <person name="Tunlid A."/>
            <person name="Henrissat B."/>
            <person name="Grigoriev I.V."/>
            <person name="Hibbett D.S."/>
            <person name="Martin F."/>
        </authorList>
    </citation>
    <scope>NUCLEOTIDE SEQUENCE [LARGE SCALE GENOMIC DNA]</scope>
    <source>
        <strain evidence="3">UH-Slu-Lm8-n1</strain>
    </source>
</reference>
<evidence type="ECO:0000313" key="3">
    <source>
        <dbReference type="Proteomes" id="UP000054485"/>
    </source>
</evidence>
<dbReference type="EMBL" id="KN835974">
    <property type="protein sequence ID" value="KIK33300.1"/>
    <property type="molecule type" value="Genomic_DNA"/>
</dbReference>
<protein>
    <submittedName>
        <fullName evidence="2">Uncharacterized protein</fullName>
    </submittedName>
</protein>
<feature type="region of interest" description="Disordered" evidence="1">
    <location>
        <begin position="1"/>
        <end position="21"/>
    </location>
</feature>
<evidence type="ECO:0000256" key="1">
    <source>
        <dbReference type="SAM" id="MobiDB-lite"/>
    </source>
</evidence>
<reference evidence="2 3" key="1">
    <citation type="submission" date="2014-04" db="EMBL/GenBank/DDBJ databases">
        <authorList>
            <consortium name="DOE Joint Genome Institute"/>
            <person name="Kuo A."/>
            <person name="Ruytinx J."/>
            <person name="Rineau F."/>
            <person name="Colpaert J."/>
            <person name="Kohler A."/>
            <person name="Nagy L.G."/>
            <person name="Floudas D."/>
            <person name="Copeland A."/>
            <person name="Barry K.W."/>
            <person name="Cichocki N."/>
            <person name="Veneault-Fourrey C."/>
            <person name="LaButti K."/>
            <person name="Lindquist E.A."/>
            <person name="Lipzen A."/>
            <person name="Lundell T."/>
            <person name="Morin E."/>
            <person name="Murat C."/>
            <person name="Sun H."/>
            <person name="Tunlid A."/>
            <person name="Henrissat B."/>
            <person name="Grigoriev I.V."/>
            <person name="Hibbett D.S."/>
            <person name="Martin F."/>
            <person name="Nordberg H.P."/>
            <person name="Cantor M.N."/>
            <person name="Hua S.X."/>
        </authorList>
    </citation>
    <scope>NUCLEOTIDE SEQUENCE [LARGE SCALE GENOMIC DNA]</scope>
    <source>
        <strain evidence="2 3">UH-Slu-Lm8-n1</strain>
    </source>
</reference>
<dbReference type="HOGENOM" id="CLU_137509_0_0_1"/>
<proteinExistence type="predicted"/>
<name>A0A0C9Z6Y7_9AGAM</name>
<evidence type="ECO:0000313" key="2">
    <source>
        <dbReference type="EMBL" id="KIK33300.1"/>
    </source>
</evidence>
<dbReference type="OrthoDB" id="2656072at2759"/>
<dbReference type="Proteomes" id="UP000054485">
    <property type="component" value="Unassembled WGS sequence"/>
</dbReference>
<gene>
    <name evidence="2" type="ORF">CY34DRAFT_99827</name>
</gene>
<organism evidence="2 3">
    <name type="scientific">Suillus luteus UH-Slu-Lm8-n1</name>
    <dbReference type="NCBI Taxonomy" id="930992"/>
    <lineage>
        <taxon>Eukaryota</taxon>
        <taxon>Fungi</taxon>
        <taxon>Dikarya</taxon>
        <taxon>Basidiomycota</taxon>
        <taxon>Agaricomycotina</taxon>
        <taxon>Agaricomycetes</taxon>
        <taxon>Agaricomycetidae</taxon>
        <taxon>Boletales</taxon>
        <taxon>Suillineae</taxon>
        <taxon>Suillaceae</taxon>
        <taxon>Suillus</taxon>
    </lineage>
</organism>
<accession>A0A0C9Z6Y7</accession>
<sequence>MLIDHDVDINSVPYTAPPGEEGADLSYEGGEYEAFEGLAQQMADVSGCRYVDPRTRKDRIDIQNANWTAQMECLVKAYLDFRTRDRGDGMPSAPNEDEPVLDHLDTLTLQNIELVDIFSDFFFFSVGFVLTNNIQVESAPLCSLNPSTTFRMKVLSTTVT</sequence>